<dbReference type="RefSeq" id="XP_062777055.1">
    <property type="nucleotide sequence ID" value="XM_062921004.1"/>
</dbReference>
<dbReference type="Proteomes" id="UP001322277">
    <property type="component" value="Chromosome 3"/>
</dbReference>
<accession>A0AAX4I9I2</accession>
<evidence type="ECO:0000313" key="2">
    <source>
        <dbReference type="EMBL" id="WQF79831.1"/>
    </source>
</evidence>
<feature type="region of interest" description="Disordered" evidence="1">
    <location>
        <begin position="90"/>
        <end position="161"/>
    </location>
</feature>
<dbReference type="EMBL" id="CP137307">
    <property type="protein sequence ID" value="WQF79831.1"/>
    <property type="molecule type" value="Genomic_DNA"/>
</dbReference>
<keyword evidence="3" id="KW-1185">Reference proteome</keyword>
<proteinExistence type="predicted"/>
<dbReference type="AlphaFoldDB" id="A0AAX4I9I2"/>
<protein>
    <submittedName>
        <fullName evidence="2">Uncharacterized protein</fullName>
    </submittedName>
</protein>
<evidence type="ECO:0000256" key="1">
    <source>
        <dbReference type="SAM" id="MobiDB-lite"/>
    </source>
</evidence>
<reference evidence="3" key="1">
    <citation type="journal article" date="2023" name="bioRxiv">
        <title>Complete genome of the Medicago anthracnose fungus, Colletotrichum destructivum, reveals a mini-chromosome-like region within a core chromosome.</title>
        <authorList>
            <person name="Lapalu N."/>
            <person name="Simon A."/>
            <person name="Lu A."/>
            <person name="Plaumann P.-L."/>
            <person name="Amselem J."/>
            <person name="Pigne S."/>
            <person name="Auger A."/>
            <person name="Koch C."/>
            <person name="Dallery J.-F."/>
            <person name="O'Connell R.J."/>
        </authorList>
    </citation>
    <scope>NUCLEOTIDE SEQUENCE [LARGE SCALE GENOMIC DNA]</scope>
    <source>
        <strain evidence="3">CBS 520.97</strain>
    </source>
</reference>
<feature type="compositionally biased region" description="Basic and acidic residues" evidence="1">
    <location>
        <begin position="101"/>
        <end position="129"/>
    </location>
</feature>
<gene>
    <name evidence="2" type="ORF">CDEST_04845</name>
</gene>
<evidence type="ECO:0000313" key="3">
    <source>
        <dbReference type="Proteomes" id="UP001322277"/>
    </source>
</evidence>
<name>A0AAX4I9I2_9PEZI</name>
<dbReference type="KEGG" id="cdet:87941348"/>
<organism evidence="2 3">
    <name type="scientific">Colletotrichum destructivum</name>
    <dbReference type="NCBI Taxonomy" id="34406"/>
    <lineage>
        <taxon>Eukaryota</taxon>
        <taxon>Fungi</taxon>
        <taxon>Dikarya</taxon>
        <taxon>Ascomycota</taxon>
        <taxon>Pezizomycotina</taxon>
        <taxon>Sordariomycetes</taxon>
        <taxon>Hypocreomycetidae</taxon>
        <taxon>Glomerellales</taxon>
        <taxon>Glomerellaceae</taxon>
        <taxon>Colletotrichum</taxon>
        <taxon>Colletotrichum destructivum species complex</taxon>
    </lineage>
</organism>
<sequence>MTVVENVGRGHVQWQRSSIRGGVGVLSVPSLALVHSLPTPRRVWEEGDGRVRCAVIELASEKQGSGNRCWWGEGGGDREKKSLREVSKGCGSVSVAGAGSGRDEGERESERFREIRRQHRSSGDRDVPRTVDGMGRRVWRQEESEARQGTAMGTTDDSRPPAHCLFSGESRHSLELCPLARGNGEGERVGMGSCVRMLAPQTEYVHDYD</sequence>
<dbReference type="GeneID" id="87941348"/>